<evidence type="ECO:0000313" key="8">
    <source>
        <dbReference type="EMBL" id="RED01889.1"/>
    </source>
</evidence>
<dbReference type="Proteomes" id="UP000256988">
    <property type="component" value="Unassembled WGS sequence"/>
</dbReference>
<keyword evidence="3 5" id="KW-1005">Bacterial flagellum biogenesis</keyword>
<evidence type="ECO:0000259" key="6">
    <source>
        <dbReference type="Pfam" id="PF13860"/>
    </source>
</evidence>
<feature type="domain" description="FlgD Tudor-like" evidence="7">
    <location>
        <begin position="96"/>
        <end position="232"/>
    </location>
</feature>
<dbReference type="AlphaFoldDB" id="A0A3D9EFG6"/>
<evidence type="ECO:0000256" key="3">
    <source>
        <dbReference type="ARBA" id="ARBA00022795"/>
    </source>
</evidence>
<name>A0A3D9EFG6_ECTOL</name>
<dbReference type="Gene3D" id="2.30.30.910">
    <property type="match status" value="1"/>
</dbReference>
<evidence type="ECO:0000256" key="5">
    <source>
        <dbReference type="RuleBase" id="RU362076"/>
    </source>
</evidence>
<dbReference type="GO" id="GO:0044781">
    <property type="term" value="P:bacterial-type flagellum organization"/>
    <property type="evidence" value="ECO:0007669"/>
    <property type="project" value="UniProtKB-UniRule"/>
</dbReference>
<reference evidence="8 9" key="1">
    <citation type="submission" date="2018-07" db="EMBL/GenBank/DDBJ databases">
        <title>Genome sequencing of rice bacterial endophytes.</title>
        <authorList>
            <person name="Venturi V."/>
        </authorList>
    </citation>
    <scope>NUCLEOTIDE SEQUENCE [LARGE SCALE GENOMIC DNA]</scope>
    <source>
        <strain evidence="8 9">AG1002</strain>
    </source>
</reference>
<sequence>MAISTTNSTAQSVLDKYSVNKTSATGDSSGSETKKTSQLGKDEFLKLMVAQMNNQNPLEPQGNGEFIAQLAQFSTVEGITNLNTSVSSILSGSQSSQALQASTLVGRKVIVDSDQVKVDTSADFKGALNLTASSSNVWVNVYDTSGSQVNRLNLGQQSSGLVNFTWDGTDASGKKLDAGTYRFEAQASIDGKTEAMKTSLPANVDSVTLGQNGGEMTLNLAGVGSIGISKVQAVGQ</sequence>
<evidence type="ECO:0000256" key="4">
    <source>
        <dbReference type="ARBA" id="ARBA00024746"/>
    </source>
</evidence>
<protein>
    <recommendedName>
        <fullName evidence="2 5">Basal-body rod modification protein FlgD</fullName>
    </recommendedName>
</protein>
<dbReference type="Pfam" id="PF13861">
    <property type="entry name" value="FLgD_tudor"/>
    <property type="match status" value="1"/>
</dbReference>
<evidence type="ECO:0000256" key="1">
    <source>
        <dbReference type="ARBA" id="ARBA00010577"/>
    </source>
</evidence>
<dbReference type="RefSeq" id="WP_027598034.1">
    <property type="nucleotide sequence ID" value="NZ_QRDL01000005.1"/>
</dbReference>
<evidence type="ECO:0000259" key="7">
    <source>
        <dbReference type="Pfam" id="PF13861"/>
    </source>
</evidence>
<dbReference type="Pfam" id="PF03963">
    <property type="entry name" value="FlgD"/>
    <property type="match status" value="1"/>
</dbReference>
<proteinExistence type="inferred from homology"/>
<keyword evidence="8" id="KW-0969">Cilium</keyword>
<dbReference type="InterPro" id="IPR005648">
    <property type="entry name" value="FlgD"/>
</dbReference>
<organism evidence="8 9">
    <name type="scientific">Ectopseudomonas oleovorans</name>
    <name type="common">Pseudomonas oleovorans</name>
    <dbReference type="NCBI Taxonomy" id="301"/>
    <lineage>
        <taxon>Bacteria</taxon>
        <taxon>Pseudomonadati</taxon>
        <taxon>Pseudomonadota</taxon>
        <taxon>Gammaproteobacteria</taxon>
        <taxon>Pseudomonadales</taxon>
        <taxon>Pseudomonadaceae</taxon>
        <taxon>Ectopseudomonas</taxon>
    </lineage>
</organism>
<dbReference type="EMBL" id="QRDL01000005">
    <property type="protein sequence ID" value="RED01889.1"/>
    <property type="molecule type" value="Genomic_DNA"/>
</dbReference>
<dbReference type="InterPro" id="IPR025963">
    <property type="entry name" value="FLgD_Tudor"/>
</dbReference>
<evidence type="ECO:0000313" key="9">
    <source>
        <dbReference type="Proteomes" id="UP000256988"/>
    </source>
</evidence>
<feature type="domain" description="FlgD/Vpr Ig-like" evidence="6">
    <location>
        <begin position="113"/>
        <end position="189"/>
    </location>
</feature>
<dbReference type="Gene3D" id="2.60.40.4070">
    <property type="match status" value="1"/>
</dbReference>
<dbReference type="InterPro" id="IPR025965">
    <property type="entry name" value="FlgD/Vpr_Ig-like"/>
</dbReference>
<comment type="similarity">
    <text evidence="1 5">Belongs to the FlgD family.</text>
</comment>
<comment type="caution">
    <text evidence="8">The sequence shown here is derived from an EMBL/GenBank/DDBJ whole genome shotgun (WGS) entry which is preliminary data.</text>
</comment>
<dbReference type="NCBIfam" id="NF005176">
    <property type="entry name" value="PRK06655.1-1"/>
    <property type="match status" value="1"/>
</dbReference>
<evidence type="ECO:0000256" key="2">
    <source>
        <dbReference type="ARBA" id="ARBA00016013"/>
    </source>
</evidence>
<keyword evidence="8" id="KW-0282">Flagellum</keyword>
<dbReference type="Pfam" id="PF13860">
    <property type="entry name" value="FlgD_ig"/>
    <property type="match status" value="1"/>
</dbReference>
<keyword evidence="8" id="KW-0966">Cell projection</keyword>
<comment type="function">
    <text evidence="4 5">Required for flagellar hook formation. May act as a scaffolding protein.</text>
</comment>
<accession>A0A3D9EFG6</accession>
<gene>
    <name evidence="8" type="ORF">DFO60_3512</name>
</gene>